<evidence type="ECO:0000313" key="2">
    <source>
        <dbReference type="Proteomes" id="UP001432322"/>
    </source>
</evidence>
<sequence length="343" mass="37678">SIDLERCKDETVCYIRESCIESKTSKALIRYRADKLKEGECDVIMQVKPLTKSKLHFMLQVKGQNLKREHGIKLVQKADLFHCKIESDKEEITGNSIFILNFLGSNKFEPQSIFCSFTAEAKDKSLPFGVTFHSNSDVPSIVYSKDSGVVTAEYAHNEFFMWSEFMTAGGCNHDLVSTSNKADPNKENAWTEVDITRHRFTCPFSPASFMLEIPPDGTKSIVSSSVHCETVHWHYDLGGVKTKIEGKFAVFCSEKLCRKCSAPAGISCAGCTNATFAAASTADATSCASLKCDNGSFTVDGGKLLSGEAKCSKSAEGFEWNAEGTELKQAACLQKIDCTKPPQ</sequence>
<feature type="non-terminal residue" evidence="1">
    <location>
        <position position="1"/>
    </location>
</feature>
<dbReference type="AlphaFoldDB" id="A0AAV5VHI5"/>
<accession>A0AAV5VHI5</accession>
<feature type="non-terminal residue" evidence="1">
    <location>
        <position position="343"/>
    </location>
</feature>
<dbReference type="Proteomes" id="UP001432322">
    <property type="component" value="Unassembled WGS sequence"/>
</dbReference>
<name>A0AAV5VHI5_9BILA</name>
<keyword evidence="2" id="KW-1185">Reference proteome</keyword>
<reference evidence="1" key="1">
    <citation type="submission" date="2023-10" db="EMBL/GenBank/DDBJ databases">
        <title>Genome assembly of Pristionchus species.</title>
        <authorList>
            <person name="Yoshida K."/>
            <person name="Sommer R.J."/>
        </authorList>
    </citation>
    <scope>NUCLEOTIDE SEQUENCE</scope>
    <source>
        <strain evidence="1">RS5133</strain>
    </source>
</reference>
<protein>
    <submittedName>
        <fullName evidence="1">Uncharacterized protein</fullName>
    </submittedName>
</protein>
<comment type="caution">
    <text evidence="1">The sequence shown here is derived from an EMBL/GenBank/DDBJ whole genome shotgun (WGS) entry which is preliminary data.</text>
</comment>
<evidence type="ECO:0000313" key="1">
    <source>
        <dbReference type="EMBL" id="GMT18070.1"/>
    </source>
</evidence>
<proteinExistence type="predicted"/>
<gene>
    <name evidence="1" type="ORF">PFISCL1PPCAC_9367</name>
</gene>
<dbReference type="EMBL" id="BTSY01000003">
    <property type="protein sequence ID" value="GMT18070.1"/>
    <property type="molecule type" value="Genomic_DNA"/>
</dbReference>
<organism evidence="1 2">
    <name type="scientific">Pristionchus fissidentatus</name>
    <dbReference type="NCBI Taxonomy" id="1538716"/>
    <lineage>
        <taxon>Eukaryota</taxon>
        <taxon>Metazoa</taxon>
        <taxon>Ecdysozoa</taxon>
        <taxon>Nematoda</taxon>
        <taxon>Chromadorea</taxon>
        <taxon>Rhabditida</taxon>
        <taxon>Rhabditina</taxon>
        <taxon>Diplogasteromorpha</taxon>
        <taxon>Diplogasteroidea</taxon>
        <taxon>Neodiplogasteridae</taxon>
        <taxon>Pristionchus</taxon>
    </lineage>
</organism>